<keyword evidence="2" id="KW-0472">Membrane</keyword>
<keyword evidence="2" id="KW-1133">Transmembrane helix</keyword>
<feature type="region of interest" description="Disordered" evidence="1">
    <location>
        <begin position="277"/>
        <end position="420"/>
    </location>
</feature>
<proteinExistence type="predicted"/>
<dbReference type="EMBL" id="JAANBB010000027">
    <property type="protein sequence ID" value="KAF7554857.1"/>
    <property type="molecule type" value="Genomic_DNA"/>
</dbReference>
<dbReference type="Proteomes" id="UP000722485">
    <property type="component" value="Unassembled WGS sequence"/>
</dbReference>
<reference evidence="3" key="1">
    <citation type="submission" date="2020-03" db="EMBL/GenBank/DDBJ databases">
        <title>Draft Genome Sequence of Cylindrodendrum hubeiense.</title>
        <authorList>
            <person name="Buettner E."/>
            <person name="Kellner H."/>
        </authorList>
    </citation>
    <scope>NUCLEOTIDE SEQUENCE</scope>
    <source>
        <strain evidence="3">IHI 201604</strain>
    </source>
</reference>
<evidence type="ECO:0000313" key="4">
    <source>
        <dbReference type="Proteomes" id="UP000722485"/>
    </source>
</evidence>
<feature type="transmembrane region" description="Helical" evidence="2">
    <location>
        <begin position="574"/>
        <end position="595"/>
    </location>
</feature>
<accession>A0A9P5LKU6</accession>
<feature type="transmembrane region" description="Helical" evidence="2">
    <location>
        <begin position="449"/>
        <end position="471"/>
    </location>
</feature>
<feature type="region of interest" description="Disordered" evidence="1">
    <location>
        <begin position="215"/>
        <end position="254"/>
    </location>
</feature>
<comment type="caution">
    <text evidence="3">The sequence shown here is derived from an EMBL/GenBank/DDBJ whole genome shotgun (WGS) entry which is preliminary data.</text>
</comment>
<organism evidence="3 4">
    <name type="scientific">Cylindrodendrum hubeiense</name>
    <dbReference type="NCBI Taxonomy" id="595255"/>
    <lineage>
        <taxon>Eukaryota</taxon>
        <taxon>Fungi</taxon>
        <taxon>Dikarya</taxon>
        <taxon>Ascomycota</taxon>
        <taxon>Pezizomycotina</taxon>
        <taxon>Sordariomycetes</taxon>
        <taxon>Hypocreomycetidae</taxon>
        <taxon>Hypocreales</taxon>
        <taxon>Nectriaceae</taxon>
        <taxon>Cylindrodendrum</taxon>
    </lineage>
</organism>
<protein>
    <submittedName>
        <fullName evidence="3">Uncharacterized protein</fullName>
    </submittedName>
</protein>
<feature type="transmembrane region" description="Helical" evidence="2">
    <location>
        <begin position="106"/>
        <end position="127"/>
    </location>
</feature>
<evidence type="ECO:0000256" key="2">
    <source>
        <dbReference type="SAM" id="Phobius"/>
    </source>
</evidence>
<feature type="compositionally biased region" description="Polar residues" evidence="1">
    <location>
        <begin position="398"/>
        <end position="415"/>
    </location>
</feature>
<gene>
    <name evidence="3" type="ORF">G7Z17_g2616</name>
</gene>
<evidence type="ECO:0000313" key="3">
    <source>
        <dbReference type="EMBL" id="KAF7554857.1"/>
    </source>
</evidence>
<sequence length="1383" mass="153826">MFSLLTVLPSSLKMTHFVSSTNLLTRDKGAKFAKSGAAIMASLTMLALLLFLPSSVMAQFGSSNETGFWQDFTNNLATDLAPIIALFGEQTTKQFLSESTTFLDTIVFAVGPLGILTAVISCIRVAGSPFLKSFVGRAREPQGVAEIELCSSTSESVSELWSNGGICRVFGRPKILEFIYREPTNPKEYYPEVDPSGNEIPATCGIKSTREFFESLESEPLAPPDPRQRPTIDTNGKGSESDAEGVKTAEQASSIPMQHWKAVSSFEILYSPLSSIFSNNHRKTSTPKTKESPKTQPLMQSQNTPDLEKGVAPIPSKGPGVDQGQSQDQPQTRPQTQTQTLGQTTQSNAQSGTPRQIQTQDQTQTQSQPGSQTQTEDKNQTQGQTQTHTQTQTKVENRTQGQMTKSQLQTQTQGDGQKGNIKDARAAEFAPFPNLALNIRVPKSSIAMAWLWLAAIIGVAAQAGIFIYAWWAVFVKKGFYDDGKLPGNKTFFWFTIAGTVSLVIGMGISANVIDRTSRERRFRSSDGNGTRMFWLQPSGQRIGDQEFDGFAYDETKTEYITSWKTDATKSAPQGLVWLAVFLSMAGWAIQFIGLRGVHGTISLYQLGTTIFMSILRAILRSHRTTPENHLKPGNKDIEGHELDWQALRFANDSEQSHEKEQDLLWLIDSRDAPTFPRNSRYAHGLDSKIAPTANAFFIWDNDESRQMATSIIQWIDTKESAYWSDKNGTTMILNAARAIRDWKNESQNSLPQPASRIMRIRTRLALLTNQPPYQEWEGEARDTAMRLKMALQKAAELFVSARLFSDGRTNRSAASIVWSTTCQLVDGGAGTVPIGEMPICFHMIRTSDSWSIDEHQLEAVLGLWSWSFRRRSPENKESTGPNRKPLAMTPGRSINTRVLLQQRWGLRVQELQNMSLPSGEFSNLSVPTLMSLRPAESNPSENKVKGSPVILSIDAKSSILSLMAQDIFTIFLERISLLMESGLHEVLSPEIKVSNARRASLIDDLAGILVSERLATTDEALMTIVPGLYRGLEVIEPGNQLPLRLISHADSLKRQNKFEESKRAILGSLQTGTPRIRVLALKIFLRKHRPLPLDEGSFEGFKLDAPEEYNEWKLEALALTLVENYDIGASKIEIRRLLLRWGIESGCTGLIEDIWTAEQSLGDEESAFSGGSDELFWAVSLRTANQDMMSTILFLVNVAQVSATELPKLDAEQLEERWATSQRWDFVKELYKSTPRTPLTVLSADTNGLELVQLITQSPIKSLDGLPYAVLAATETGSLETVDYLYTRVGLWIANSFVEKSPVELFQLLCLASRWGLKSCVEVTLRRQWFSMLGGGFRNEEIQQAIWEAREGLPVHYLQRAEGEFHADRVGVVALLEGALRRA</sequence>
<feature type="transmembrane region" description="Helical" evidence="2">
    <location>
        <begin position="491"/>
        <end position="513"/>
    </location>
</feature>
<feature type="compositionally biased region" description="Low complexity" evidence="1">
    <location>
        <begin position="322"/>
        <end position="393"/>
    </location>
</feature>
<name>A0A9P5LKU6_9HYPO</name>
<keyword evidence="4" id="KW-1185">Reference proteome</keyword>
<dbReference type="OrthoDB" id="7464126at2759"/>
<keyword evidence="2" id="KW-0812">Transmembrane</keyword>
<evidence type="ECO:0000256" key="1">
    <source>
        <dbReference type="SAM" id="MobiDB-lite"/>
    </source>
</evidence>